<comment type="caution">
    <text evidence="1">The sequence shown here is derived from an EMBL/GenBank/DDBJ whole genome shotgun (WGS) entry which is preliminary data.</text>
</comment>
<dbReference type="RefSeq" id="WP_130522254.1">
    <property type="nucleotide sequence ID" value="NZ_SHLZ01000001.1"/>
</dbReference>
<proteinExistence type="predicted"/>
<sequence>MNILDAAYKTVHEYQGGSVALATRMVRTDEQGNERAMSDAVLRNKVNPNNSTHHLTLEEASEIMGLTGNYRILHALAAQHGFTLQRSDLPDGGNLVAALIDAGEIKGKLCQIIGDALDDNKISHNEALLIAAVCGDMQQVSAQIAQHALAAAGRIARDAA</sequence>
<evidence type="ECO:0008006" key="3">
    <source>
        <dbReference type="Google" id="ProtNLM"/>
    </source>
</evidence>
<name>A0A4V2HFE5_9GAMM</name>
<evidence type="ECO:0000313" key="1">
    <source>
        <dbReference type="EMBL" id="TAA37221.1"/>
    </source>
</evidence>
<dbReference type="InterPro" id="IPR009679">
    <property type="entry name" value="Phage_186_CII-like"/>
</dbReference>
<dbReference type="AlphaFoldDB" id="A0A4V2HFE5"/>
<dbReference type="EMBL" id="SHMF01000001">
    <property type="protein sequence ID" value="TAA37221.1"/>
    <property type="molecule type" value="Genomic_DNA"/>
</dbReference>
<dbReference type="Pfam" id="PF06892">
    <property type="entry name" value="Phage_CP76"/>
    <property type="match status" value="1"/>
</dbReference>
<accession>A0A4V2HFE5</accession>
<dbReference type="Proteomes" id="UP000292087">
    <property type="component" value="Unassembled WGS sequence"/>
</dbReference>
<protein>
    <recommendedName>
        <fullName evidence="3">Phage regulatory protein CII (CP76)</fullName>
    </recommendedName>
</protein>
<dbReference type="GO" id="GO:0003677">
    <property type="term" value="F:DNA binding"/>
    <property type="evidence" value="ECO:0007669"/>
    <property type="project" value="InterPro"/>
</dbReference>
<gene>
    <name evidence="1" type="ORF">EA656_00645</name>
</gene>
<evidence type="ECO:0000313" key="2">
    <source>
        <dbReference type="Proteomes" id="UP000292087"/>
    </source>
</evidence>
<reference evidence="1 2" key="1">
    <citation type="submission" date="2019-02" db="EMBL/GenBank/DDBJ databases">
        <title>WGS of Pseudoxanthomonas species novum from clinical isolates.</title>
        <authorList>
            <person name="Bernier A.-M."/>
            <person name="Bernard K."/>
            <person name="Vachon A."/>
        </authorList>
    </citation>
    <scope>NUCLEOTIDE SEQUENCE [LARGE SCALE GENOMIC DNA]</scope>
    <source>
        <strain evidence="1 2">NML140781</strain>
    </source>
</reference>
<organism evidence="1 2">
    <name type="scientific">Pseudoxanthomonas winnipegensis</name>
    <dbReference type="NCBI Taxonomy" id="2480810"/>
    <lineage>
        <taxon>Bacteria</taxon>
        <taxon>Pseudomonadati</taxon>
        <taxon>Pseudomonadota</taxon>
        <taxon>Gammaproteobacteria</taxon>
        <taxon>Lysobacterales</taxon>
        <taxon>Lysobacteraceae</taxon>
        <taxon>Pseudoxanthomonas</taxon>
    </lineage>
</organism>